<protein>
    <recommendedName>
        <fullName evidence="4">C3H1-type domain-containing protein</fullName>
    </recommendedName>
</protein>
<dbReference type="GeneID" id="15806408"/>
<gene>
    <name evidence="2" type="ORF">BEWA_007840</name>
</gene>
<proteinExistence type="predicted"/>
<feature type="region of interest" description="Disordered" evidence="1">
    <location>
        <begin position="262"/>
        <end position="284"/>
    </location>
</feature>
<evidence type="ECO:0000313" key="2">
    <source>
        <dbReference type="EMBL" id="AFZ81375.1"/>
    </source>
</evidence>
<evidence type="ECO:0008006" key="4">
    <source>
        <dbReference type="Google" id="ProtNLM"/>
    </source>
</evidence>
<dbReference type="VEuPathDB" id="PiroplasmaDB:BEWA_007840"/>
<dbReference type="eggNOG" id="ENOG502SDS5">
    <property type="taxonomic scope" value="Eukaryota"/>
</dbReference>
<keyword evidence="3" id="KW-1185">Reference proteome</keyword>
<evidence type="ECO:0000256" key="1">
    <source>
        <dbReference type="SAM" id="MobiDB-lite"/>
    </source>
</evidence>
<evidence type="ECO:0000313" key="3">
    <source>
        <dbReference type="Proteomes" id="UP000031512"/>
    </source>
</evidence>
<feature type="compositionally biased region" description="Polar residues" evidence="1">
    <location>
        <begin position="266"/>
        <end position="284"/>
    </location>
</feature>
<dbReference type="OrthoDB" id="364411at2759"/>
<dbReference type="KEGG" id="beq:BEWA_007840"/>
<dbReference type="AlphaFoldDB" id="L0B0P6"/>
<dbReference type="EMBL" id="CP001670">
    <property type="protein sequence ID" value="AFZ81375.1"/>
    <property type="molecule type" value="Genomic_DNA"/>
</dbReference>
<accession>L0B0P6</accession>
<sequence length="331" mass="37561">MVNCLTNRLNIPHYDDELLCKEISNLTFRQSHDGSEFFSHNGIRDSADTTSSSGLDGFSHGWFPDSQMKYNEKGVSFSRMTTFTELPFGNTLYGFSRQRDDKHSDNIAFFRDLKDLLTQNLVETLRTYVNDIYQIDISNFKMEKSDNRIAITHDELHTRALIVLKKCILSSTEINVVQVYLALREKYIITEHPLLPSIGSSLHSNGYCKPCVFANKKSNYCKSGFNCNFCHYHHKIIRRKINHKSDSLTKLTQSGHLGKLAKLTNGDDNSTSVSQISNDGTPDISNTNNPFASLSLLTNTTGNSYFSVFSKYSHNGPNKAKMDNSTPRLYF</sequence>
<name>L0B0P6_THEEQ</name>
<reference evidence="2 3" key="1">
    <citation type="journal article" date="2012" name="BMC Genomics">
        <title>Comparative genomic analysis and phylogenetic position of Theileria equi.</title>
        <authorList>
            <person name="Kappmeyer L.S."/>
            <person name="Thiagarajan M."/>
            <person name="Herndon D.R."/>
            <person name="Ramsay J.D."/>
            <person name="Caler E."/>
            <person name="Djikeng A."/>
            <person name="Gillespie J.J."/>
            <person name="Lau A.O."/>
            <person name="Roalson E.H."/>
            <person name="Silva J.C."/>
            <person name="Silva M.G."/>
            <person name="Suarez C.E."/>
            <person name="Ueti M.W."/>
            <person name="Nene V.M."/>
            <person name="Mealey R.H."/>
            <person name="Knowles D.P."/>
            <person name="Brayton K.A."/>
        </authorList>
    </citation>
    <scope>NUCLEOTIDE SEQUENCE [LARGE SCALE GENOMIC DNA]</scope>
    <source>
        <strain evidence="2 3">WA</strain>
    </source>
</reference>
<dbReference type="RefSeq" id="XP_004831041.1">
    <property type="nucleotide sequence ID" value="XM_004830984.1"/>
</dbReference>
<dbReference type="Proteomes" id="UP000031512">
    <property type="component" value="Chromosome 3"/>
</dbReference>
<organism evidence="2 3">
    <name type="scientific">Theileria equi strain WA</name>
    <dbReference type="NCBI Taxonomy" id="1537102"/>
    <lineage>
        <taxon>Eukaryota</taxon>
        <taxon>Sar</taxon>
        <taxon>Alveolata</taxon>
        <taxon>Apicomplexa</taxon>
        <taxon>Aconoidasida</taxon>
        <taxon>Piroplasmida</taxon>
        <taxon>Theileriidae</taxon>
        <taxon>Theileria</taxon>
    </lineage>
</organism>